<dbReference type="EMBL" id="FRAA01000007">
    <property type="protein sequence ID" value="SHK66130.1"/>
    <property type="molecule type" value="Genomic_DNA"/>
</dbReference>
<evidence type="ECO:0000313" key="3">
    <source>
        <dbReference type="Proteomes" id="UP000184474"/>
    </source>
</evidence>
<organism evidence="2 3">
    <name type="scientific">Reichenbachiella agariperforans</name>
    <dbReference type="NCBI Taxonomy" id="156994"/>
    <lineage>
        <taxon>Bacteria</taxon>
        <taxon>Pseudomonadati</taxon>
        <taxon>Bacteroidota</taxon>
        <taxon>Cytophagia</taxon>
        <taxon>Cytophagales</taxon>
        <taxon>Reichenbachiellaceae</taxon>
        <taxon>Reichenbachiella</taxon>
    </lineage>
</organism>
<dbReference type="AlphaFoldDB" id="A0A1M6UAD9"/>
<feature type="region of interest" description="Disordered" evidence="1">
    <location>
        <begin position="38"/>
        <end position="67"/>
    </location>
</feature>
<keyword evidence="3" id="KW-1185">Reference proteome</keyword>
<name>A0A1M6UAD9_REIAG</name>
<dbReference type="PROSITE" id="PS51257">
    <property type="entry name" value="PROKAR_LIPOPROTEIN"/>
    <property type="match status" value="1"/>
</dbReference>
<dbReference type="Proteomes" id="UP000184474">
    <property type="component" value="Unassembled WGS sequence"/>
</dbReference>
<gene>
    <name evidence="2" type="ORF">SAMN04488028_10734</name>
</gene>
<evidence type="ECO:0000256" key="1">
    <source>
        <dbReference type="SAM" id="MobiDB-lite"/>
    </source>
</evidence>
<evidence type="ECO:0008006" key="4">
    <source>
        <dbReference type="Google" id="ProtNLM"/>
    </source>
</evidence>
<feature type="compositionally biased region" description="Basic residues" evidence="1">
    <location>
        <begin position="47"/>
        <end position="67"/>
    </location>
</feature>
<dbReference type="STRING" id="156994.SAMN04488028_10734"/>
<accession>A0A1M6UAD9</accession>
<evidence type="ECO:0000313" key="2">
    <source>
        <dbReference type="EMBL" id="SHK66130.1"/>
    </source>
</evidence>
<protein>
    <recommendedName>
        <fullName evidence="4">Lipoprotein</fullName>
    </recommendedName>
</protein>
<proteinExistence type="predicted"/>
<reference evidence="3" key="1">
    <citation type="submission" date="2016-11" db="EMBL/GenBank/DDBJ databases">
        <authorList>
            <person name="Varghese N."/>
            <person name="Submissions S."/>
        </authorList>
    </citation>
    <scope>NUCLEOTIDE SEQUENCE [LARGE SCALE GENOMIC DNA]</scope>
    <source>
        <strain evidence="3">DSM 26134</strain>
    </source>
</reference>
<sequence length="67" mass="7918">MRIFKSNIRLWIGIIAIYMLSSLSACVAHKPQSAWMDLPHARSLDKKKGKRSKKIQKREKPPRRYRP</sequence>